<dbReference type="EMBL" id="BLXZ01000006">
    <property type="protein sequence ID" value="GFO69479.1"/>
    <property type="molecule type" value="Genomic_DNA"/>
</dbReference>
<accession>A0A6V8NED2</accession>
<sequence length="229" mass="24823">MSKSLGPIKLIIFDLDGTLIHSLPDIADAVNHVRQDFGKGKLGLDEVRLLVGKGARSLIERALPEAGPEQVDEALERYLGYNLAHIVDKTRPYPGVVQTLEELIRRGFPLVVLSNKNVALCREVLTELGLAKLLPSVYGADSFPYRKPSPEPVLAVLKEYGVAPREAVLVGDSINDMAAGQGAGVYTVGCSYGYGENEELAGSDFQVHDFASLLELPFFLQNNSAMKKG</sequence>
<reference evidence="6" key="1">
    <citation type="submission" date="2020-06" db="EMBL/GenBank/DDBJ databases">
        <title>Draft genomic sequecing of Geomonas sp. Red745.</title>
        <authorList>
            <person name="Itoh H."/>
            <person name="Xu Z.X."/>
            <person name="Ushijima N."/>
            <person name="Masuda Y."/>
            <person name="Shiratori Y."/>
            <person name="Senoo K."/>
        </authorList>
    </citation>
    <scope>NUCLEOTIDE SEQUENCE [LARGE SCALE GENOMIC DNA]</scope>
    <source>
        <strain evidence="6">Red745</strain>
    </source>
</reference>
<dbReference type="NCBIfam" id="TIGR01549">
    <property type="entry name" value="HAD-SF-IA-v1"/>
    <property type="match status" value="1"/>
</dbReference>
<dbReference type="AlphaFoldDB" id="A0A6V8NED2"/>
<comment type="similarity">
    <text evidence="3">Belongs to the HAD-like hydrolase superfamily. CbbY/CbbZ/Gph/YieH family.</text>
</comment>
<dbReference type="InterPro" id="IPR023214">
    <property type="entry name" value="HAD_sf"/>
</dbReference>
<comment type="pathway">
    <text evidence="2">Organic acid metabolism; glycolate biosynthesis; glycolate from 2-phosphoglycolate: step 1/1.</text>
</comment>
<keyword evidence="6" id="KW-1185">Reference proteome</keyword>
<dbReference type="InterPro" id="IPR050155">
    <property type="entry name" value="HAD-like_hydrolase_sf"/>
</dbReference>
<dbReference type="EC" id="3.1.3.18" evidence="4"/>
<dbReference type="InterPro" id="IPR023198">
    <property type="entry name" value="PGP-like_dom2"/>
</dbReference>
<dbReference type="GO" id="GO:0006281">
    <property type="term" value="P:DNA repair"/>
    <property type="evidence" value="ECO:0007669"/>
    <property type="project" value="TreeGrafter"/>
</dbReference>
<organism evidence="5 6">
    <name type="scientific">Geomonas limicola</name>
    <dbReference type="NCBI Taxonomy" id="2740186"/>
    <lineage>
        <taxon>Bacteria</taxon>
        <taxon>Pseudomonadati</taxon>
        <taxon>Thermodesulfobacteriota</taxon>
        <taxon>Desulfuromonadia</taxon>
        <taxon>Geobacterales</taxon>
        <taxon>Geobacteraceae</taxon>
        <taxon>Geomonas</taxon>
    </lineage>
</organism>
<dbReference type="GO" id="GO:0008967">
    <property type="term" value="F:phosphoglycolate phosphatase activity"/>
    <property type="evidence" value="ECO:0007669"/>
    <property type="project" value="UniProtKB-EC"/>
</dbReference>
<dbReference type="InterPro" id="IPR006439">
    <property type="entry name" value="HAD-SF_hydro_IA"/>
</dbReference>
<evidence type="ECO:0000256" key="1">
    <source>
        <dbReference type="ARBA" id="ARBA00000830"/>
    </source>
</evidence>
<evidence type="ECO:0000256" key="3">
    <source>
        <dbReference type="ARBA" id="ARBA00006171"/>
    </source>
</evidence>
<protein>
    <recommendedName>
        <fullName evidence="4">phosphoglycolate phosphatase</fullName>
        <ecNumber evidence="4">3.1.3.18</ecNumber>
    </recommendedName>
</protein>
<evidence type="ECO:0000256" key="2">
    <source>
        <dbReference type="ARBA" id="ARBA00004818"/>
    </source>
</evidence>
<dbReference type="SUPFAM" id="SSF56784">
    <property type="entry name" value="HAD-like"/>
    <property type="match status" value="1"/>
</dbReference>
<dbReference type="Gene3D" id="1.10.150.240">
    <property type="entry name" value="Putative phosphatase, domain 2"/>
    <property type="match status" value="1"/>
</dbReference>
<comment type="catalytic activity">
    <reaction evidence="1">
        <text>2-phosphoglycolate + H2O = glycolate + phosphate</text>
        <dbReference type="Rhea" id="RHEA:14369"/>
        <dbReference type="ChEBI" id="CHEBI:15377"/>
        <dbReference type="ChEBI" id="CHEBI:29805"/>
        <dbReference type="ChEBI" id="CHEBI:43474"/>
        <dbReference type="ChEBI" id="CHEBI:58033"/>
        <dbReference type="EC" id="3.1.3.18"/>
    </reaction>
</comment>
<dbReference type="NCBIfam" id="TIGR01509">
    <property type="entry name" value="HAD-SF-IA-v3"/>
    <property type="match status" value="1"/>
</dbReference>
<dbReference type="SFLD" id="SFLDG01129">
    <property type="entry name" value="C1.5:_HAD__Beta-PGM__Phosphata"/>
    <property type="match status" value="1"/>
</dbReference>
<comment type="caution">
    <text evidence="5">The sequence shown here is derived from an EMBL/GenBank/DDBJ whole genome shotgun (WGS) entry which is preliminary data.</text>
</comment>
<evidence type="ECO:0000313" key="5">
    <source>
        <dbReference type="EMBL" id="GFO69479.1"/>
    </source>
</evidence>
<dbReference type="RefSeq" id="WP_183362059.1">
    <property type="nucleotide sequence ID" value="NZ_BLXZ01000006.1"/>
</dbReference>
<dbReference type="PANTHER" id="PTHR43434">
    <property type="entry name" value="PHOSPHOGLYCOLATE PHOSPHATASE"/>
    <property type="match status" value="1"/>
</dbReference>
<dbReference type="Pfam" id="PF00702">
    <property type="entry name" value="Hydrolase"/>
    <property type="match status" value="1"/>
</dbReference>
<dbReference type="GO" id="GO:0005829">
    <property type="term" value="C:cytosol"/>
    <property type="evidence" value="ECO:0007669"/>
    <property type="project" value="TreeGrafter"/>
</dbReference>
<dbReference type="PANTHER" id="PTHR43434:SF1">
    <property type="entry name" value="PHOSPHOGLYCOLATE PHOSPHATASE"/>
    <property type="match status" value="1"/>
</dbReference>
<dbReference type="InterPro" id="IPR036412">
    <property type="entry name" value="HAD-like_sf"/>
</dbReference>
<dbReference type="SFLD" id="SFLDG01135">
    <property type="entry name" value="C1.5.6:_HAD__Beta-PGM__Phospha"/>
    <property type="match status" value="1"/>
</dbReference>
<evidence type="ECO:0000256" key="4">
    <source>
        <dbReference type="ARBA" id="ARBA00013078"/>
    </source>
</evidence>
<dbReference type="PRINTS" id="PR00413">
    <property type="entry name" value="HADHALOGNASE"/>
</dbReference>
<gene>
    <name evidence="5" type="ORF">GMLC_30580</name>
</gene>
<dbReference type="Proteomes" id="UP000587586">
    <property type="component" value="Unassembled WGS sequence"/>
</dbReference>
<proteinExistence type="inferred from homology"/>
<dbReference type="SFLD" id="SFLDS00003">
    <property type="entry name" value="Haloacid_Dehalogenase"/>
    <property type="match status" value="1"/>
</dbReference>
<dbReference type="FunFam" id="3.40.50.1000:FF:000022">
    <property type="entry name" value="Phosphoglycolate phosphatase"/>
    <property type="match status" value="1"/>
</dbReference>
<evidence type="ECO:0000313" key="6">
    <source>
        <dbReference type="Proteomes" id="UP000587586"/>
    </source>
</evidence>
<name>A0A6V8NED2_9BACT</name>
<dbReference type="Gene3D" id="3.40.50.1000">
    <property type="entry name" value="HAD superfamily/HAD-like"/>
    <property type="match status" value="1"/>
</dbReference>